<dbReference type="AlphaFoldDB" id="A0A3E2VPY7"/>
<dbReference type="PANTHER" id="PTHR43537">
    <property type="entry name" value="TRANSCRIPTIONAL REGULATOR, GNTR FAMILY"/>
    <property type="match status" value="1"/>
</dbReference>
<dbReference type="InterPro" id="IPR000524">
    <property type="entry name" value="Tscrpt_reg_HTH_GntR"/>
</dbReference>
<evidence type="ECO:0000256" key="1">
    <source>
        <dbReference type="ARBA" id="ARBA00023015"/>
    </source>
</evidence>
<evidence type="ECO:0000313" key="6">
    <source>
        <dbReference type="Proteomes" id="UP000260025"/>
    </source>
</evidence>
<dbReference type="Gene3D" id="1.10.10.10">
    <property type="entry name" value="Winged helix-like DNA-binding domain superfamily/Winged helix DNA-binding domain"/>
    <property type="match status" value="2"/>
</dbReference>
<dbReference type="RefSeq" id="WP_117444191.1">
    <property type="nucleotide sequence ID" value="NZ_JAJFEN010000025.1"/>
</dbReference>
<dbReference type="PANTHER" id="PTHR43537:SF24">
    <property type="entry name" value="GLUCONATE OPERON TRANSCRIPTIONAL REPRESSOR"/>
    <property type="match status" value="1"/>
</dbReference>
<keyword evidence="1" id="KW-0805">Transcription regulation</keyword>
<proteinExistence type="predicted"/>
<organism evidence="5 6">
    <name type="scientific">Clostridium innocuum</name>
    <dbReference type="NCBI Taxonomy" id="1522"/>
    <lineage>
        <taxon>Bacteria</taxon>
        <taxon>Bacillati</taxon>
        <taxon>Bacillota</taxon>
        <taxon>Clostridia</taxon>
        <taxon>Eubacteriales</taxon>
        <taxon>Clostridiaceae</taxon>
        <taxon>Clostridium</taxon>
    </lineage>
</organism>
<evidence type="ECO:0000256" key="2">
    <source>
        <dbReference type="ARBA" id="ARBA00023125"/>
    </source>
</evidence>
<feature type="domain" description="HTH gntR-type" evidence="4">
    <location>
        <begin position="5"/>
        <end position="73"/>
    </location>
</feature>
<evidence type="ECO:0000313" key="5">
    <source>
        <dbReference type="EMBL" id="RGC12393.1"/>
    </source>
</evidence>
<dbReference type="OrthoDB" id="1972820at2"/>
<reference evidence="5 6" key="1">
    <citation type="submission" date="2018-08" db="EMBL/GenBank/DDBJ databases">
        <title>A genome reference for cultivated species of the human gut microbiota.</title>
        <authorList>
            <person name="Zou Y."/>
            <person name="Xue W."/>
            <person name="Luo G."/>
        </authorList>
    </citation>
    <scope>NUCLEOTIDE SEQUENCE [LARGE SCALE GENOMIC DNA]</scope>
    <source>
        <strain evidence="5 6">OF01-2LB</strain>
    </source>
</reference>
<evidence type="ECO:0000259" key="4">
    <source>
        <dbReference type="PROSITE" id="PS50949"/>
    </source>
</evidence>
<keyword evidence="2" id="KW-0238">DNA-binding</keyword>
<dbReference type="PROSITE" id="PS50949">
    <property type="entry name" value="HTH_GNTR"/>
    <property type="match status" value="2"/>
</dbReference>
<keyword evidence="3" id="KW-0804">Transcription</keyword>
<sequence length="488" mass="57234">MQRKETLFEYLYHSLREEIISGRMPFGSTLPSIMRLCELYHVGIRTVRDVLKRLKQEGYIKTEERKPMLVIYRQDQREQKSAAVTYIVKYQHSLRDVYATMTLIMPRILSFAVQVCSDYTLHQMEETVKEAAVKNTDIRWKTNLKFFYALLDQTHNMFFRDLFSSLELYARPIFFFQEKQVSSLFRESFQFQNILWVQEAMYSRQLTESMDRLTQLYTAIQKTVELQIQRLCDQYPQIEQSKKPFLWHSDRGRDHLHVQITRDLVDKIGTGSLPVGTRLPSEARLAAQYKVSVATIRKALASLNELGYARTQNVKGTTVRMQDEDTAAKCMQVKVYRKDTLRYLSGLQLMILLIKPAARAAFPFITPQALSKLQYDIQHEDRIPLDCLTALILQYVPLETLRTLLTELGRILCWGYYYSFYPKKQHGSTVLNRKSMEAVHYLQAGNQEAFSRQLCLCYAHILDVVRSNMIDLQLFEASYMKTPKEVFL</sequence>
<protein>
    <submittedName>
        <fullName evidence="5">GntR family transcriptional regulator</fullName>
    </submittedName>
</protein>
<dbReference type="SMART" id="SM00345">
    <property type="entry name" value="HTH_GNTR"/>
    <property type="match status" value="2"/>
</dbReference>
<dbReference type="CDD" id="cd07377">
    <property type="entry name" value="WHTH_GntR"/>
    <property type="match status" value="2"/>
</dbReference>
<feature type="domain" description="HTH gntR-type" evidence="4">
    <location>
        <begin position="254"/>
        <end position="322"/>
    </location>
</feature>
<gene>
    <name evidence="5" type="ORF">DXA38_16845</name>
</gene>
<evidence type="ECO:0000256" key="3">
    <source>
        <dbReference type="ARBA" id="ARBA00023163"/>
    </source>
</evidence>
<comment type="caution">
    <text evidence="5">The sequence shown here is derived from an EMBL/GenBank/DDBJ whole genome shotgun (WGS) entry which is preliminary data.</text>
</comment>
<dbReference type="GO" id="GO:0003700">
    <property type="term" value="F:DNA-binding transcription factor activity"/>
    <property type="evidence" value="ECO:0007669"/>
    <property type="project" value="InterPro"/>
</dbReference>
<dbReference type="Pfam" id="PF00392">
    <property type="entry name" value="GntR"/>
    <property type="match status" value="2"/>
</dbReference>
<dbReference type="SUPFAM" id="SSF46785">
    <property type="entry name" value="Winged helix' DNA-binding domain"/>
    <property type="match status" value="2"/>
</dbReference>
<dbReference type="InterPro" id="IPR036390">
    <property type="entry name" value="WH_DNA-bd_sf"/>
</dbReference>
<dbReference type="Proteomes" id="UP000260025">
    <property type="component" value="Unassembled WGS sequence"/>
</dbReference>
<dbReference type="InterPro" id="IPR036388">
    <property type="entry name" value="WH-like_DNA-bd_sf"/>
</dbReference>
<dbReference type="GO" id="GO:0003677">
    <property type="term" value="F:DNA binding"/>
    <property type="evidence" value="ECO:0007669"/>
    <property type="project" value="UniProtKB-KW"/>
</dbReference>
<name>A0A3E2VPY7_CLOIN</name>
<dbReference type="EMBL" id="QVEV01000031">
    <property type="protein sequence ID" value="RGC12393.1"/>
    <property type="molecule type" value="Genomic_DNA"/>
</dbReference>
<accession>A0A3E2VPY7</accession>